<dbReference type="PANTHER" id="PTHR43293:SF1">
    <property type="entry name" value="ACETATE COA-TRANSFERASE YDIF"/>
    <property type="match status" value="1"/>
</dbReference>
<keyword evidence="1" id="KW-0808">Transferase</keyword>
<dbReference type="RefSeq" id="WP_272858866.1">
    <property type="nucleotide sequence ID" value="NZ_CP067134.1"/>
</dbReference>
<dbReference type="InterPro" id="IPR004165">
    <property type="entry name" value="CoA_trans_fam_I"/>
</dbReference>
<accession>A0ABY7SUR9</accession>
<organism evidence="1 2">
    <name type="scientific">Paracoccus stylophorae</name>
    <dbReference type="NCBI Taxonomy" id="659350"/>
    <lineage>
        <taxon>Bacteria</taxon>
        <taxon>Pseudomonadati</taxon>
        <taxon>Pseudomonadota</taxon>
        <taxon>Alphaproteobacteria</taxon>
        <taxon>Rhodobacterales</taxon>
        <taxon>Paracoccaceae</taxon>
        <taxon>Paracoccus</taxon>
    </lineage>
</organism>
<dbReference type="GO" id="GO:0016740">
    <property type="term" value="F:transferase activity"/>
    <property type="evidence" value="ECO:0007669"/>
    <property type="project" value="UniProtKB-KW"/>
</dbReference>
<dbReference type="EMBL" id="CP067134">
    <property type="protein sequence ID" value="WCR10786.1"/>
    <property type="molecule type" value="Genomic_DNA"/>
</dbReference>
<dbReference type="PANTHER" id="PTHR43293">
    <property type="entry name" value="ACETATE COA-TRANSFERASE YDIF"/>
    <property type="match status" value="1"/>
</dbReference>
<proteinExistence type="predicted"/>
<evidence type="ECO:0000313" key="2">
    <source>
        <dbReference type="Proteomes" id="UP001218412"/>
    </source>
</evidence>
<dbReference type="Pfam" id="PF01144">
    <property type="entry name" value="CoA_trans"/>
    <property type="match status" value="1"/>
</dbReference>
<evidence type="ECO:0000313" key="1">
    <source>
        <dbReference type="EMBL" id="WCR10786.1"/>
    </source>
</evidence>
<dbReference type="SUPFAM" id="SSF100950">
    <property type="entry name" value="NagB/RpiA/CoA transferase-like"/>
    <property type="match status" value="2"/>
</dbReference>
<protein>
    <submittedName>
        <fullName evidence="1">Acyl CoA:acetate/3-ketoacid CoA transferase</fullName>
    </submittedName>
</protein>
<keyword evidence="2" id="KW-1185">Reference proteome</keyword>
<reference evidence="1 2" key="1">
    <citation type="submission" date="2021-01" db="EMBL/GenBank/DDBJ databases">
        <title>Biogeographic distribution of Paracoccus.</title>
        <authorList>
            <person name="Hollensteiner J."/>
            <person name="Leineberger J."/>
            <person name="Brinkhoff T."/>
            <person name="Daniel R."/>
        </authorList>
    </citation>
    <scope>NUCLEOTIDE SEQUENCE [LARGE SCALE GENOMIC DNA]</scope>
    <source>
        <strain evidence="1 2">LMG25392</strain>
    </source>
</reference>
<dbReference type="SMART" id="SM00882">
    <property type="entry name" value="CoA_trans"/>
    <property type="match status" value="2"/>
</dbReference>
<dbReference type="Gene3D" id="3.40.1080.10">
    <property type="entry name" value="Glutaconate Coenzyme A-transferase"/>
    <property type="match status" value="2"/>
</dbReference>
<name>A0ABY7SUR9_9RHOB</name>
<gene>
    <name evidence="1" type="ORF">JHW45_17425</name>
</gene>
<sequence length="645" mass="68960">MPNKIVSAGDAVALIMTGDTVTTSGFVGAGVPDGLLKALADHFERTGEPRDLTLLFAAGQGDGKGRGLDRLAAPGLVRRVIGGHWGLIPQLGVRALGGEIEGWNLPQGVISHLYRDIAAGKPGTISHVGLETFVDPRLGGGRISAAAREDLVQLVTIGGVERLFYKAMPIQVALLRGSTADERGNITMEREALILDNLSQAMAARNSGGVVIVQVDHVVAANTLPSREVVIPAALVDAVVIAPPELHPQTYATPYNRYYTGRYRAPTEGAPPLPLTDRKIIARRAAFELPVGGVVNLGIGMPEGVAAVAAEEGLLDHVTLTAEPGVIGGQPASGLDFGAAVNTDALIAQNQQFDFYDGGGLDLACLGMAEVDGAGNVNVSRFGPRLAGAGGFINISQNARHLVFTGTFTAGGLKVGIGDGRLEILTEGRARKFGADVEQVTFSGDRARRLGQPVLFVTERCVFRLEPDGLRLSEVAPGIDVERDVLSLMGFAPLVGDVARMDARIFSDRPMGLRDDLLTIGMERRIAWDAAKEILFVNLARLSIRTVADVESVRDRVNEVVEPLNRKVDVVVNYDHTRIDEAVERTWSEMVNDLENRLYAHVTRYAHSAFLRRKLGRTLESRHGPTIHESERAATAALGRRDPGS</sequence>
<dbReference type="InterPro" id="IPR037171">
    <property type="entry name" value="NagB/RpiA_transferase-like"/>
</dbReference>
<dbReference type="Proteomes" id="UP001218412">
    <property type="component" value="Chromosome"/>
</dbReference>